<dbReference type="GO" id="GO:0007032">
    <property type="term" value="P:endosome organization"/>
    <property type="evidence" value="ECO:0007669"/>
    <property type="project" value="TreeGrafter"/>
</dbReference>
<evidence type="ECO:0000256" key="1">
    <source>
        <dbReference type="ARBA" id="ARBA00022723"/>
    </source>
</evidence>
<sequence>MPRDDCVTFKIFFNDTNGTTEVKKFVIDGDTSIITNFLFIREKLLTVFPKLRDVNFKITWRDAEGDDIVLENDEDLILAFTEMDGALKTLSVTALETSSSRPDVHNVVCDVCNKKITAYRYKCLQCPDYDLCNDCEHAGHHSHHMMLRTATPELPFERCGRRIFDQVNKAMKKASYMAHKEYRRRPRCDRKKCDKPGETCGGEGTSKKDGKDQECPFEEYVPHFYPFMANIATHASAAMNAAHASANAAAAGSKQSEGQAKNATEDGDEHNPASQFMEAIRNVLSAFVPQTPTPSPNETNQSNPPEFNGGNLFFVVPQTPTPSPNETNQSNPPEFNGGNTNQQSQQPNQNGAPTAPHPTNETHVDLTISTSDEPMDVTSSQRETGWTILTHDDHPANPKTLFPVLTPTVTPTSVVQPTQPRVVQTPAFSVGQPLPTQQQQIPQFAQQAQQQPQIQQNPPQQPQQSQQTIYPSLFQAQFPRAQIQDPKIAAGLKQLFEMGFTDEQSLIALLKRFNGNVDEVIRNIFERK</sequence>
<dbReference type="PANTHER" id="PTHR15090:SF0">
    <property type="entry name" value="SEQUESTOSOME-1"/>
    <property type="match status" value="1"/>
</dbReference>
<evidence type="ECO:0000256" key="3">
    <source>
        <dbReference type="ARBA" id="ARBA00022833"/>
    </source>
</evidence>
<dbReference type="GO" id="GO:0070530">
    <property type="term" value="F:K63-linked polyubiquitin modification-dependent protein binding"/>
    <property type="evidence" value="ECO:0007669"/>
    <property type="project" value="TreeGrafter"/>
</dbReference>
<dbReference type="GO" id="GO:0008270">
    <property type="term" value="F:zinc ion binding"/>
    <property type="evidence" value="ECO:0007669"/>
    <property type="project" value="UniProtKB-KW"/>
</dbReference>
<keyword evidence="9" id="KW-1185">Reference proteome</keyword>
<evidence type="ECO:0000256" key="2">
    <source>
        <dbReference type="ARBA" id="ARBA00022771"/>
    </source>
</evidence>
<dbReference type="GO" id="GO:0005080">
    <property type="term" value="F:protein kinase C binding"/>
    <property type="evidence" value="ECO:0007669"/>
    <property type="project" value="TreeGrafter"/>
</dbReference>
<feature type="compositionally biased region" description="Polar residues" evidence="5">
    <location>
        <begin position="253"/>
        <end position="262"/>
    </location>
</feature>
<feature type="compositionally biased region" description="Polar residues" evidence="5">
    <location>
        <begin position="296"/>
        <end position="305"/>
    </location>
</feature>
<dbReference type="Gene3D" id="3.10.20.90">
    <property type="entry name" value="Phosphatidylinositol 3-kinase Catalytic Subunit, Chain A, domain 1"/>
    <property type="match status" value="1"/>
</dbReference>
<dbReference type="Gene3D" id="1.10.8.10">
    <property type="entry name" value="DNA helicase RuvA subunit, C-terminal domain"/>
    <property type="match status" value="1"/>
</dbReference>
<dbReference type="InterPro" id="IPR000433">
    <property type="entry name" value="Znf_ZZ"/>
</dbReference>
<dbReference type="InterPro" id="IPR043145">
    <property type="entry name" value="Znf_ZZ_sf"/>
</dbReference>
<feature type="region of interest" description="Disordered" evidence="5">
    <location>
        <begin position="188"/>
        <end position="213"/>
    </location>
</feature>
<feature type="region of interest" description="Disordered" evidence="5">
    <location>
        <begin position="433"/>
        <end position="467"/>
    </location>
</feature>
<keyword evidence="2 4" id="KW-0863">Zinc-finger</keyword>
<evidence type="ECO:0000256" key="5">
    <source>
        <dbReference type="SAM" id="MobiDB-lite"/>
    </source>
</evidence>
<dbReference type="InterPro" id="IPR052260">
    <property type="entry name" value="Autophagy_Rcpt_SigReg"/>
</dbReference>
<dbReference type="Pfam" id="PF00564">
    <property type="entry name" value="PB1"/>
    <property type="match status" value="1"/>
</dbReference>
<dbReference type="PROSITE" id="PS50030">
    <property type="entry name" value="UBA"/>
    <property type="match status" value="1"/>
</dbReference>
<dbReference type="AlphaFoldDB" id="A0AAW1MCZ4"/>
<evidence type="ECO:0000256" key="4">
    <source>
        <dbReference type="PROSITE-ProRule" id="PRU00228"/>
    </source>
</evidence>
<dbReference type="SUPFAM" id="SSF46934">
    <property type="entry name" value="UBA-like"/>
    <property type="match status" value="1"/>
</dbReference>
<dbReference type="EMBL" id="JASPKY010000066">
    <property type="protein sequence ID" value="KAK9743704.1"/>
    <property type="molecule type" value="Genomic_DNA"/>
</dbReference>
<dbReference type="InterPro" id="IPR015940">
    <property type="entry name" value="UBA"/>
</dbReference>
<feature type="compositionally biased region" description="Polar residues" evidence="5">
    <location>
        <begin position="324"/>
        <end position="333"/>
    </location>
</feature>
<dbReference type="Pfam" id="PF00569">
    <property type="entry name" value="ZZ"/>
    <property type="match status" value="1"/>
</dbReference>
<dbReference type="GO" id="GO:0044753">
    <property type="term" value="C:amphisome"/>
    <property type="evidence" value="ECO:0007669"/>
    <property type="project" value="TreeGrafter"/>
</dbReference>
<dbReference type="InterPro" id="IPR000270">
    <property type="entry name" value="PB1_dom"/>
</dbReference>
<dbReference type="InterPro" id="IPR009060">
    <property type="entry name" value="UBA-like_sf"/>
</dbReference>
<proteinExistence type="predicted"/>
<dbReference type="GO" id="GO:0000423">
    <property type="term" value="P:mitophagy"/>
    <property type="evidence" value="ECO:0007669"/>
    <property type="project" value="TreeGrafter"/>
</dbReference>
<name>A0AAW1MCZ4_POPJA</name>
<dbReference type="PANTHER" id="PTHR15090">
    <property type="entry name" value="SEQUESTOSOME 1-RELATED"/>
    <property type="match status" value="1"/>
</dbReference>
<organism evidence="8 9">
    <name type="scientific">Popillia japonica</name>
    <name type="common">Japanese beetle</name>
    <dbReference type="NCBI Taxonomy" id="7064"/>
    <lineage>
        <taxon>Eukaryota</taxon>
        <taxon>Metazoa</taxon>
        <taxon>Ecdysozoa</taxon>
        <taxon>Arthropoda</taxon>
        <taxon>Hexapoda</taxon>
        <taxon>Insecta</taxon>
        <taxon>Pterygota</taxon>
        <taxon>Neoptera</taxon>
        <taxon>Endopterygota</taxon>
        <taxon>Coleoptera</taxon>
        <taxon>Polyphaga</taxon>
        <taxon>Scarabaeiformia</taxon>
        <taxon>Scarabaeidae</taxon>
        <taxon>Rutelinae</taxon>
        <taxon>Popillia</taxon>
    </lineage>
</organism>
<dbReference type="PROSITE" id="PS50135">
    <property type="entry name" value="ZF_ZZ_2"/>
    <property type="match status" value="1"/>
</dbReference>
<reference evidence="8 9" key="1">
    <citation type="journal article" date="2024" name="BMC Genomics">
        <title>De novo assembly and annotation of Popillia japonica's genome with initial clues to its potential as an invasive pest.</title>
        <authorList>
            <person name="Cucini C."/>
            <person name="Boschi S."/>
            <person name="Funari R."/>
            <person name="Cardaioli E."/>
            <person name="Iannotti N."/>
            <person name="Marturano G."/>
            <person name="Paoli F."/>
            <person name="Bruttini M."/>
            <person name="Carapelli A."/>
            <person name="Frati F."/>
            <person name="Nardi F."/>
        </authorList>
    </citation>
    <scope>NUCLEOTIDE SEQUENCE [LARGE SCALE GENOMIC DNA]</scope>
    <source>
        <strain evidence="8">DMR45628</strain>
    </source>
</reference>
<feature type="compositionally biased region" description="Low complexity" evidence="5">
    <location>
        <begin position="336"/>
        <end position="351"/>
    </location>
</feature>
<dbReference type="SUPFAM" id="SSF54277">
    <property type="entry name" value="CAD &amp; PB1 domains"/>
    <property type="match status" value="1"/>
</dbReference>
<accession>A0AAW1MCZ4</accession>
<gene>
    <name evidence="8" type="ORF">QE152_g8367</name>
</gene>
<keyword evidence="1" id="KW-0479">Metal-binding</keyword>
<feature type="region of interest" description="Disordered" evidence="5">
    <location>
        <begin position="288"/>
        <end position="363"/>
    </location>
</feature>
<dbReference type="Gene3D" id="3.30.60.90">
    <property type="match status" value="1"/>
</dbReference>
<feature type="region of interest" description="Disordered" evidence="5">
    <location>
        <begin position="250"/>
        <end position="271"/>
    </location>
</feature>
<keyword evidence="3" id="KW-0862">Zinc</keyword>
<feature type="domain" description="ZZ-type" evidence="7">
    <location>
        <begin position="104"/>
        <end position="154"/>
    </location>
</feature>
<dbReference type="GO" id="GO:0035973">
    <property type="term" value="P:aggrephagy"/>
    <property type="evidence" value="ECO:0007669"/>
    <property type="project" value="TreeGrafter"/>
</dbReference>
<feature type="domain" description="UBA" evidence="6">
    <location>
        <begin position="483"/>
        <end position="527"/>
    </location>
</feature>
<dbReference type="CDD" id="cd02340">
    <property type="entry name" value="ZZ_NBR1_like"/>
    <property type="match status" value="1"/>
</dbReference>
<dbReference type="SMART" id="SM00291">
    <property type="entry name" value="ZnF_ZZ"/>
    <property type="match status" value="1"/>
</dbReference>
<evidence type="ECO:0000259" key="6">
    <source>
        <dbReference type="PROSITE" id="PS50030"/>
    </source>
</evidence>
<dbReference type="SUPFAM" id="SSF57850">
    <property type="entry name" value="RING/U-box"/>
    <property type="match status" value="1"/>
</dbReference>
<comment type="caution">
    <text evidence="8">The sequence shown here is derived from an EMBL/GenBank/DDBJ whole genome shotgun (WGS) entry which is preliminary data.</text>
</comment>
<dbReference type="PROSITE" id="PS01357">
    <property type="entry name" value="ZF_ZZ_1"/>
    <property type="match status" value="1"/>
</dbReference>
<protein>
    <submittedName>
        <fullName evidence="8">Zinc finger, ZZ type</fullName>
    </submittedName>
</protein>
<evidence type="ECO:0000313" key="8">
    <source>
        <dbReference type="EMBL" id="KAK9743704.1"/>
    </source>
</evidence>
<dbReference type="GO" id="GO:0016235">
    <property type="term" value="C:aggresome"/>
    <property type="evidence" value="ECO:0007669"/>
    <property type="project" value="TreeGrafter"/>
</dbReference>
<dbReference type="Proteomes" id="UP001458880">
    <property type="component" value="Unassembled WGS sequence"/>
</dbReference>
<evidence type="ECO:0000259" key="7">
    <source>
        <dbReference type="PROSITE" id="PS50135"/>
    </source>
</evidence>
<evidence type="ECO:0000313" key="9">
    <source>
        <dbReference type="Proteomes" id="UP001458880"/>
    </source>
</evidence>